<proteinExistence type="predicted"/>
<gene>
    <name evidence="7" type="ORF">EPA93_35735</name>
</gene>
<feature type="transmembrane region" description="Helical" evidence="5">
    <location>
        <begin position="128"/>
        <end position="149"/>
    </location>
</feature>
<dbReference type="GO" id="GO:0005886">
    <property type="term" value="C:plasma membrane"/>
    <property type="evidence" value="ECO:0007669"/>
    <property type="project" value="UniProtKB-SubCell"/>
</dbReference>
<dbReference type="PANTHER" id="PTHR23501:SF197">
    <property type="entry name" value="COMD"/>
    <property type="match status" value="1"/>
</dbReference>
<dbReference type="EMBL" id="CP035758">
    <property type="protein sequence ID" value="QBD81037.1"/>
    <property type="molecule type" value="Genomic_DNA"/>
</dbReference>
<dbReference type="GO" id="GO:0022857">
    <property type="term" value="F:transmembrane transporter activity"/>
    <property type="evidence" value="ECO:0007669"/>
    <property type="project" value="InterPro"/>
</dbReference>
<feature type="transmembrane region" description="Helical" evidence="5">
    <location>
        <begin position="34"/>
        <end position="60"/>
    </location>
</feature>
<keyword evidence="8" id="KW-1185">Reference proteome</keyword>
<dbReference type="Pfam" id="PF07690">
    <property type="entry name" value="MFS_1"/>
    <property type="match status" value="1"/>
</dbReference>
<evidence type="ECO:0000259" key="6">
    <source>
        <dbReference type="PROSITE" id="PS50850"/>
    </source>
</evidence>
<feature type="transmembrane region" description="Helical" evidence="5">
    <location>
        <begin position="351"/>
        <end position="371"/>
    </location>
</feature>
<feature type="transmembrane region" description="Helical" evidence="5">
    <location>
        <begin position="242"/>
        <end position="264"/>
    </location>
</feature>
<dbReference type="Gene3D" id="1.20.1250.20">
    <property type="entry name" value="MFS general substrate transporter like domains"/>
    <property type="match status" value="1"/>
</dbReference>
<evidence type="ECO:0000256" key="3">
    <source>
        <dbReference type="ARBA" id="ARBA00022989"/>
    </source>
</evidence>
<dbReference type="Proteomes" id="UP000290365">
    <property type="component" value="Chromosome"/>
</dbReference>
<reference evidence="7 8" key="1">
    <citation type="submission" date="2019-01" db="EMBL/GenBank/DDBJ databases">
        <title>Ktedonosporobacter rubrisoli SCAWS-G2.</title>
        <authorList>
            <person name="Huang Y."/>
            <person name="Yan B."/>
        </authorList>
    </citation>
    <scope>NUCLEOTIDE SEQUENCE [LARGE SCALE GENOMIC DNA]</scope>
    <source>
        <strain evidence="7 8">SCAWS-G2</strain>
    </source>
</reference>
<keyword evidence="3 5" id="KW-1133">Transmembrane helix</keyword>
<feature type="transmembrane region" description="Helical" evidence="5">
    <location>
        <begin position="403"/>
        <end position="427"/>
    </location>
</feature>
<feature type="transmembrane region" description="Helical" evidence="5">
    <location>
        <begin position="200"/>
        <end position="222"/>
    </location>
</feature>
<sequence length="594" mass="63220">MKGAISVDQRTHATLNPKDQLASAGGGRQVRGRALAMIIVALMLTLLLQALDATIVGTALPKIISQLHGFNLYSWVFTAYLLASAAVVPLISKLTDQFGRKWFLVAGIVCFLLGSALCGTVQTMDQLIAFRALQGLGAGVGLALVFTVVGDLFPAAERARWAGLFTGIYGLASIIGPPLGGWLTDHGPLLGSLVTEATRWHWIFFVNLPLGTLAVMLLLLFLPATLPARKGYKRGWEAVRRIDFAGAICSTLATVGLLLGLTWGSDRTYAWNSPQVLVMLGGAGLLFLSFFVAERFAAEPILPLKLLRNQVFVADACLALLTSMLLLALALNLPLFLQSVLGQSATVAGAMLIPLMVSFTIGTVIAGFTISATKRYQLVVMLGAAIMTGGTLLIARMTSATQLLDIGIFLVITGLGLGVFFAMLSLVAQLAVPHTQLGVATGAIRYLQTLGQALGPALMGTIVNLVLAGNLTQRLPTDAACYLTPAEMGNLANPQLLLNAAYRQTLVRNMQEVALKHIPAGPQHDALAQQALLHVSSLLDQIFVVVKQVLASSLQQGFVAVLALSCFALIASFFLKDLPFPEEKTRQQEVETVE</sequence>
<dbReference type="InterPro" id="IPR020846">
    <property type="entry name" value="MFS_dom"/>
</dbReference>
<evidence type="ECO:0000313" key="8">
    <source>
        <dbReference type="Proteomes" id="UP000290365"/>
    </source>
</evidence>
<feature type="transmembrane region" description="Helical" evidence="5">
    <location>
        <begin position="557"/>
        <end position="575"/>
    </location>
</feature>
<dbReference type="PROSITE" id="PS50850">
    <property type="entry name" value="MFS"/>
    <property type="match status" value="1"/>
</dbReference>
<keyword evidence="4 5" id="KW-0472">Membrane</keyword>
<name>A0A4P6JZ34_KTERU</name>
<dbReference type="SUPFAM" id="SSF103473">
    <property type="entry name" value="MFS general substrate transporter"/>
    <property type="match status" value="1"/>
</dbReference>
<evidence type="ECO:0000313" key="7">
    <source>
        <dbReference type="EMBL" id="QBD81037.1"/>
    </source>
</evidence>
<dbReference type="CDD" id="cd17502">
    <property type="entry name" value="MFS_Azr1_MDR_like"/>
    <property type="match status" value="1"/>
</dbReference>
<comment type="subcellular location">
    <subcellularLocation>
        <location evidence="1">Cell membrane</location>
        <topology evidence="1">Multi-pass membrane protein</topology>
    </subcellularLocation>
</comment>
<dbReference type="AlphaFoldDB" id="A0A4P6JZ34"/>
<feature type="transmembrane region" description="Helical" evidence="5">
    <location>
        <begin position="378"/>
        <end position="397"/>
    </location>
</feature>
<keyword evidence="2 5" id="KW-0812">Transmembrane</keyword>
<dbReference type="InterPro" id="IPR036259">
    <property type="entry name" value="MFS_trans_sf"/>
</dbReference>
<dbReference type="Gene3D" id="1.20.1720.10">
    <property type="entry name" value="Multidrug resistance protein D"/>
    <property type="match status" value="1"/>
</dbReference>
<evidence type="ECO:0000256" key="2">
    <source>
        <dbReference type="ARBA" id="ARBA00022692"/>
    </source>
</evidence>
<evidence type="ECO:0000256" key="5">
    <source>
        <dbReference type="SAM" id="Phobius"/>
    </source>
</evidence>
<dbReference type="InterPro" id="IPR011701">
    <property type="entry name" value="MFS"/>
</dbReference>
<feature type="domain" description="Major facilitator superfamily (MFS) profile" evidence="6">
    <location>
        <begin position="38"/>
        <end position="511"/>
    </location>
</feature>
<organism evidence="7 8">
    <name type="scientific">Ktedonosporobacter rubrisoli</name>
    <dbReference type="NCBI Taxonomy" id="2509675"/>
    <lineage>
        <taxon>Bacteria</taxon>
        <taxon>Bacillati</taxon>
        <taxon>Chloroflexota</taxon>
        <taxon>Ktedonobacteria</taxon>
        <taxon>Ktedonobacterales</taxon>
        <taxon>Ktedonosporobacteraceae</taxon>
        <taxon>Ktedonosporobacter</taxon>
    </lineage>
</organism>
<dbReference type="PRINTS" id="PR01036">
    <property type="entry name" value="TCRTETB"/>
</dbReference>
<feature type="transmembrane region" description="Helical" evidence="5">
    <location>
        <begin position="276"/>
        <end position="298"/>
    </location>
</feature>
<protein>
    <submittedName>
        <fullName evidence="7">MFS transporter</fullName>
    </submittedName>
</protein>
<dbReference type="OrthoDB" id="147815at2"/>
<dbReference type="KEGG" id="kbs:EPA93_35735"/>
<dbReference type="PANTHER" id="PTHR23501">
    <property type="entry name" value="MAJOR FACILITATOR SUPERFAMILY"/>
    <property type="match status" value="1"/>
</dbReference>
<evidence type="ECO:0000256" key="1">
    <source>
        <dbReference type="ARBA" id="ARBA00004651"/>
    </source>
</evidence>
<feature type="transmembrane region" description="Helical" evidence="5">
    <location>
        <begin position="103"/>
        <end position="122"/>
    </location>
</feature>
<feature type="transmembrane region" description="Helical" evidence="5">
    <location>
        <begin position="310"/>
        <end position="331"/>
    </location>
</feature>
<evidence type="ECO:0000256" key="4">
    <source>
        <dbReference type="ARBA" id="ARBA00023136"/>
    </source>
</evidence>
<accession>A0A4P6JZ34</accession>
<feature type="transmembrane region" description="Helical" evidence="5">
    <location>
        <begin position="72"/>
        <end position="91"/>
    </location>
</feature>
<feature type="transmembrane region" description="Helical" evidence="5">
    <location>
        <begin position="161"/>
        <end position="180"/>
    </location>
</feature>